<dbReference type="AlphaFoldDB" id="A0A433KJP6"/>
<keyword evidence="15" id="KW-1185">Reference proteome</keyword>
<evidence type="ECO:0000256" key="3">
    <source>
        <dbReference type="ARBA" id="ARBA00007274"/>
    </source>
</evidence>
<keyword evidence="9" id="KW-0677">Repeat</keyword>
<dbReference type="PANTHER" id="PTHR42811">
    <property type="entry name" value="SERINE ACETYLTRANSFERASE"/>
    <property type="match status" value="1"/>
</dbReference>
<dbReference type="Pfam" id="PF00132">
    <property type="entry name" value="Hexapep"/>
    <property type="match status" value="1"/>
</dbReference>
<dbReference type="EMBL" id="RZHG01000021">
    <property type="protein sequence ID" value="RUR29739.1"/>
    <property type="molecule type" value="Genomic_DNA"/>
</dbReference>
<gene>
    <name evidence="14" type="primary">cysE</name>
    <name evidence="14" type="ORF">ELY33_12410</name>
</gene>
<dbReference type="InterPro" id="IPR011004">
    <property type="entry name" value="Trimer_LpxA-like_sf"/>
</dbReference>
<dbReference type="InterPro" id="IPR045304">
    <property type="entry name" value="LbH_SAT"/>
</dbReference>
<evidence type="ECO:0000256" key="1">
    <source>
        <dbReference type="ARBA" id="ARBA00004496"/>
    </source>
</evidence>
<dbReference type="GO" id="GO:0006535">
    <property type="term" value="P:cysteine biosynthetic process from serine"/>
    <property type="evidence" value="ECO:0007669"/>
    <property type="project" value="InterPro"/>
</dbReference>
<dbReference type="InterPro" id="IPR005881">
    <property type="entry name" value="Ser_O-AcTrfase"/>
</dbReference>
<dbReference type="InterPro" id="IPR042122">
    <property type="entry name" value="Ser_AcTrfase_N_sf"/>
</dbReference>
<reference evidence="14 15" key="1">
    <citation type="submission" date="2018-12" db="EMBL/GenBank/DDBJ databases">
        <title>three novel Halomonas strain isolated from plants.</title>
        <authorList>
            <person name="Sun C."/>
        </authorList>
    </citation>
    <scope>NUCLEOTIDE SEQUENCE [LARGE SCALE GENOMIC DNA]</scope>
    <source>
        <strain evidence="14 15">DSM 19434</strain>
    </source>
</reference>
<dbReference type="RefSeq" id="WP_126948227.1">
    <property type="nucleotide sequence ID" value="NZ_RZHG01000021.1"/>
</dbReference>
<dbReference type="GO" id="GO:0005737">
    <property type="term" value="C:cytoplasm"/>
    <property type="evidence" value="ECO:0007669"/>
    <property type="project" value="UniProtKB-SubCell"/>
</dbReference>
<keyword evidence="6" id="KW-0963">Cytoplasm</keyword>
<dbReference type="OrthoDB" id="9801456at2"/>
<dbReference type="NCBIfam" id="TIGR01172">
    <property type="entry name" value="cysE"/>
    <property type="match status" value="1"/>
</dbReference>
<dbReference type="FunFam" id="1.10.3130.10:FF:000002">
    <property type="entry name" value="Serine acetyltransferase"/>
    <property type="match status" value="1"/>
</dbReference>
<feature type="compositionally biased region" description="Polar residues" evidence="12">
    <location>
        <begin position="271"/>
        <end position="309"/>
    </location>
</feature>
<keyword evidence="10 14" id="KW-0012">Acyltransferase</keyword>
<dbReference type="EC" id="2.3.1.30" evidence="4"/>
<evidence type="ECO:0000313" key="15">
    <source>
        <dbReference type="Proteomes" id="UP000287336"/>
    </source>
</evidence>
<evidence type="ECO:0000256" key="9">
    <source>
        <dbReference type="ARBA" id="ARBA00022737"/>
    </source>
</evidence>
<evidence type="ECO:0000256" key="8">
    <source>
        <dbReference type="ARBA" id="ARBA00022679"/>
    </source>
</evidence>
<dbReference type="InterPro" id="IPR053376">
    <property type="entry name" value="Serine_acetyltransferase"/>
</dbReference>
<dbReference type="InterPro" id="IPR001451">
    <property type="entry name" value="Hexapep"/>
</dbReference>
<evidence type="ECO:0000256" key="5">
    <source>
        <dbReference type="ARBA" id="ARBA00018522"/>
    </source>
</evidence>
<evidence type="ECO:0000259" key="13">
    <source>
        <dbReference type="Pfam" id="PF06426"/>
    </source>
</evidence>
<dbReference type="SUPFAM" id="SSF51161">
    <property type="entry name" value="Trimeric LpxA-like enzymes"/>
    <property type="match status" value="1"/>
</dbReference>
<dbReference type="FunFam" id="2.160.10.10:FF:000007">
    <property type="entry name" value="Serine acetyltransferase"/>
    <property type="match status" value="1"/>
</dbReference>
<dbReference type="Pfam" id="PF06426">
    <property type="entry name" value="SATase_N"/>
    <property type="match status" value="1"/>
</dbReference>
<protein>
    <recommendedName>
        <fullName evidence="5">Serine acetyltransferase</fullName>
        <ecNumber evidence="4">2.3.1.30</ecNumber>
    </recommendedName>
</protein>
<evidence type="ECO:0000256" key="7">
    <source>
        <dbReference type="ARBA" id="ARBA00022605"/>
    </source>
</evidence>
<comment type="similarity">
    <text evidence="3">Belongs to the transferase hexapeptide repeat family.</text>
</comment>
<dbReference type="GO" id="GO:0009001">
    <property type="term" value="F:serine O-acetyltransferase activity"/>
    <property type="evidence" value="ECO:0007669"/>
    <property type="project" value="UniProtKB-EC"/>
</dbReference>
<dbReference type="Gene3D" id="2.160.10.10">
    <property type="entry name" value="Hexapeptide repeat proteins"/>
    <property type="match status" value="1"/>
</dbReference>
<evidence type="ECO:0000256" key="12">
    <source>
        <dbReference type="SAM" id="MobiDB-lite"/>
    </source>
</evidence>
<dbReference type="NCBIfam" id="NF041874">
    <property type="entry name" value="EPS_EpsC"/>
    <property type="match status" value="1"/>
</dbReference>
<dbReference type="InterPro" id="IPR010493">
    <property type="entry name" value="Ser_AcTrfase_N"/>
</dbReference>
<dbReference type="UniPathway" id="UPA00136">
    <property type="reaction ID" value="UER00199"/>
</dbReference>
<evidence type="ECO:0000256" key="4">
    <source>
        <dbReference type="ARBA" id="ARBA00013266"/>
    </source>
</evidence>
<comment type="caution">
    <text evidence="14">The sequence shown here is derived from an EMBL/GenBank/DDBJ whole genome shotgun (WGS) entry which is preliminary data.</text>
</comment>
<evidence type="ECO:0000256" key="6">
    <source>
        <dbReference type="ARBA" id="ARBA00022490"/>
    </source>
</evidence>
<keyword evidence="8 14" id="KW-0808">Transferase</keyword>
<proteinExistence type="inferred from homology"/>
<comment type="pathway">
    <text evidence="2">Amino-acid biosynthesis; L-cysteine biosynthesis; L-cysteine from L-serine: step 1/2.</text>
</comment>
<accession>A0A433KJP6</accession>
<evidence type="ECO:0000313" key="14">
    <source>
        <dbReference type="EMBL" id="RUR29739.1"/>
    </source>
</evidence>
<evidence type="ECO:0000256" key="11">
    <source>
        <dbReference type="ARBA" id="ARBA00049486"/>
    </source>
</evidence>
<feature type="domain" description="Serine acetyltransferase N-terminal" evidence="13">
    <location>
        <begin position="3"/>
        <end position="35"/>
    </location>
</feature>
<keyword evidence="7" id="KW-0028">Amino-acid biosynthesis</keyword>
<dbReference type="Gene3D" id="1.10.3130.10">
    <property type="entry name" value="serine acetyltransferase, domain 1"/>
    <property type="match status" value="1"/>
</dbReference>
<dbReference type="Proteomes" id="UP000287336">
    <property type="component" value="Unassembled WGS sequence"/>
</dbReference>
<evidence type="ECO:0000256" key="10">
    <source>
        <dbReference type="ARBA" id="ARBA00023315"/>
    </source>
</evidence>
<dbReference type="CDD" id="cd03354">
    <property type="entry name" value="LbH_SAT"/>
    <property type="match status" value="1"/>
</dbReference>
<evidence type="ECO:0000256" key="2">
    <source>
        <dbReference type="ARBA" id="ARBA00004876"/>
    </source>
</evidence>
<organism evidence="14 15">
    <name type="scientific">Vreelandella andesensis</name>
    <dbReference type="NCBI Taxonomy" id="447567"/>
    <lineage>
        <taxon>Bacteria</taxon>
        <taxon>Pseudomonadati</taxon>
        <taxon>Pseudomonadota</taxon>
        <taxon>Gammaproteobacteria</taxon>
        <taxon>Oceanospirillales</taxon>
        <taxon>Halomonadaceae</taxon>
        <taxon>Vreelandella</taxon>
    </lineage>
</organism>
<comment type="catalytic activity">
    <reaction evidence="11">
        <text>L-serine + acetyl-CoA = O-acetyl-L-serine + CoA</text>
        <dbReference type="Rhea" id="RHEA:24560"/>
        <dbReference type="ChEBI" id="CHEBI:33384"/>
        <dbReference type="ChEBI" id="CHEBI:57287"/>
        <dbReference type="ChEBI" id="CHEBI:57288"/>
        <dbReference type="ChEBI" id="CHEBI:58340"/>
        <dbReference type="EC" id="2.3.1.30"/>
    </reaction>
</comment>
<sequence>MFQRLREDINSVFDRDPAARNFLEVLTNYPGLHALLLHRCSHWLWKKNLKWLARTLSTFSRWLTGIEIHPGATIGRRFFIDHGMGVVIGETALVGNNVTLYQGVTLGGTSWNKGKRHPTLGDGVIVGAGAKILGPFTVGAGAKIGSNAVVTKEVPSGATVVGIPGKIVKRADPDVEEALDVDPARREAICQKFGFDAYGVSQDMPDPVARSMQAMLDHMHAVDERIERMCSTLRKLDANYRDGQLPTLRDEDFADILDENDTGCPGVGKNSHASNVSAGANKTDAVSTQQTAHNSTTNPETDSTTSRNS</sequence>
<feature type="region of interest" description="Disordered" evidence="12">
    <location>
        <begin position="263"/>
        <end position="309"/>
    </location>
</feature>
<comment type="subcellular location">
    <subcellularLocation>
        <location evidence="1">Cytoplasm</location>
    </subcellularLocation>
</comment>
<name>A0A433KJP6_9GAMM</name>